<dbReference type="Proteomes" id="UP000782312">
    <property type="component" value="Unassembled WGS sequence"/>
</dbReference>
<dbReference type="EMBL" id="JACPUR010000021">
    <property type="protein sequence ID" value="MBI3127927.1"/>
    <property type="molecule type" value="Genomic_DNA"/>
</dbReference>
<dbReference type="AlphaFoldDB" id="A0A932HZ34"/>
<accession>A0A932HZ34</accession>
<evidence type="ECO:0000313" key="3">
    <source>
        <dbReference type="EMBL" id="MBI3127927.1"/>
    </source>
</evidence>
<comment type="caution">
    <text evidence="3">The sequence shown here is derived from an EMBL/GenBank/DDBJ whole genome shotgun (WGS) entry which is preliminary data.</text>
</comment>
<evidence type="ECO:0000256" key="2">
    <source>
        <dbReference type="ARBA" id="ARBA00022649"/>
    </source>
</evidence>
<dbReference type="SUPFAM" id="SSF143011">
    <property type="entry name" value="RelE-like"/>
    <property type="match status" value="1"/>
</dbReference>
<dbReference type="InterPro" id="IPR035093">
    <property type="entry name" value="RelE/ParE_toxin_dom_sf"/>
</dbReference>
<comment type="similarity">
    <text evidence="1">Belongs to the RelE toxin family.</text>
</comment>
<dbReference type="InterPro" id="IPR007712">
    <property type="entry name" value="RelE/ParE_toxin"/>
</dbReference>
<dbReference type="PANTHER" id="PTHR35601:SF1">
    <property type="entry name" value="TOXIN RELE"/>
    <property type="match status" value="1"/>
</dbReference>
<dbReference type="NCBIfam" id="TIGR02385">
    <property type="entry name" value="RelE_StbE"/>
    <property type="match status" value="1"/>
</dbReference>
<keyword evidence="2" id="KW-1277">Toxin-antitoxin system</keyword>
<organism evidence="3 4">
    <name type="scientific">Tectimicrobiota bacterium</name>
    <dbReference type="NCBI Taxonomy" id="2528274"/>
    <lineage>
        <taxon>Bacteria</taxon>
        <taxon>Pseudomonadati</taxon>
        <taxon>Nitrospinota/Tectimicrobiota group</taxon>
        <taxon>Candidatus Tectimicrobiota</taxon>
    </lineage>
</organism>
<proteinExistence type="inferred from homology"/>
<evidence type="ECO:0000256" key="1">
    <source>
        <dbReference type="ARBA" id="ARBA00006226"/>
    </source>
</evidence>
<dbReference type="Pfam" id="PF05016">
    <property type="entry name" value="ParE_toxin"/>
    <property type="match status" value="1"/>
</dbReference>
<gene>
    <name evidence="3" type="ORF">HYZ11_10010</name>
</gene>
<sequence>MATYTVRIKRQALKQMRRLPTRIRQQAETIIDSLEEEPTPAGARKLRGRANTWRVRFAESYRLIYEVRRSELIVLVLKVGPRGDIYK</sequence>
<dbReference type="Gene3D" id="3.30.2310.20">
    <property type="entry name" value="RelE-like"/>
    <property type="match status" value="1"/>
</dbReference>
<evidence type="ECO:0000313" key="4">
    <source>
        <dbReference type="Proteomes" id="UP000782312"/>
    </source>
</evidence>
<name>A0A932HZ34_UNCTE</name>
<dbReference type="PANTHER" id="PTHR35601">
    <property type="entry name" value="TOXIN RELE"/>
    <property type="match status" value="1"/>
</dbReference>
<reference evidence="3" key="1">
    <citation type="submission" date="2020-07" db="EMBL/GenBank/DDBJ databases">
        <title>Huge and variable diversity of episymbiotic CPR bacteria and DPANN archaea in groundwater ecosystems.</title>
        <authorList>
            <person name="He C.Y."/>
            <person name="Keren R."/>
            <person name="Whittaker M."/>
            <person name="Farag I.F."/>
            <person name="Doudna J."/>
            <person name="Cate J.H.D."/>
            <person name="Banfield J.F."/>
        </authorList>
    </citation>
    <scope>NUCLEOTIDE SEQUENCE</scope>
    <source>
        <strain evidence="3">NC_groundwater_763_Ag_S-0.2um_68_21</strain>
    </source>
</reference>
<protein>
    <submittedName>
        <fullName evidence="3">Type II toxin-antitoxin system RelE/ParE family toxin</fullName>
    </submittedName>
</protein>